<proteinExistence type="inferred from homology"/>
<reference evidence="3" key="1">
    <citation type="submission" date="2025-08" db="UniProtKB">
        <authorList>
            <consortium name="Ensembl"/>
        </authorList>
    </citation>
    <scope>IDENTIFICATION</scope>
</reference>
<dbReference type="SUPFAM" id="SSF51735">
    <property type="entry name" value="NAD(P)-binding Rossmann-fold domains"/>
    <property type="match status" value="1"/>
</dbReference>
<dbReference type="Gene3D" id="3.40.50.720">
    <property type="entry name" value="NAD(P)-binding Rossmann-like Domain"/>
    <property type="match status" value="1"/>
</dbReference>
<evidence type="ECO:0000313" key="4">
    <source>
        <dbReference type="Proteomes" id="UP000694388"/>
    </source>
</evidence>
<dbReference type="PRINTS" id="PR00081">
    <property type="entry name" value="GDHRDH"/>
</dbReference>
<keyword evidence="2" id="KW-0560">Oxidoreductase</keyword>
<organism evidence="3 4">
    <name type="scientific">Eptatretus burgeri</name>
    <name type="common">Inshore hagfish</name>
    <dbReference type="NCBI Taxonomy" id="7764"/>
    <lineage>
        <taxon>Eukaryota</taxon>
        <taxon>Metazoa</taxon>
        <taxon>Chordata</taxon>
        <taxon>Craniata</taxon>
        <taxon>Vertebrata</taxon>
        <taxon>Cyclostomata</taxon>
        <taxon>Myxini</taxon>
        <taxon>Myxiniformes</taxon>
        <taxon>Myxinidae</taxon>
        <taxon>Eptatretinae</taxon>
        <taxon>Eptatretus</taxon>
    </lineage>
</organism>
<dbReference type="AlphaFoldDB" id="A0A8C4R2S4"/>
<dbReference type="Pfam" id="PF00106">
    <property type="entry name" value="adh_short"/>
    <property type="match status" value="1"/>
</dbReference>
<dbReference type="Ensembl" id="ENSEBUT00000024998.1">
    <property type="protein sequence ID" value="ENSEBUP00000024422.1"/>
    <property type="gene ID" value="ENSEBUG00000015060.1"/>
</dbReference>
<dbReference type="GO" id="GO:0016491">
    <property type="term" value="F:oxidoreductase activity"/>
    <property type="evidence" value="ECO:0007669"/>
    <property type="project" value="UniProtKB-KW"/>
</dbReference>
<name>A0A8C4R2S4_EPTBU</name>
<protein>
    <submittedName>
        <fullName evidence="3">Uncharacterized protein</fullName>
    </submittedName>
</protein>
<dbReference type="PANTHER" id="PTHR24320:SF152">
    <property type="entry name" value="SHORT-CHAIN DEHYDROGENASE_REDUCTASE FAMILY PROTEIN"/>
    <property type="match status" value="1"/>
</dbReference>
<dbReference type="GeneTree" id="ENSGT00940000164022"/>
<dbReference type="InterPro" id="IPR036291">
    <property type="entry name" value="NAD(P)-bd_dom_sf"/>
</dbReference>
<comment type="similarity">
    <text evidence="1">Belongs to the short-chain dehydrogenases/reductases (SDR) family.</text>
</comment>
<keyword evidence="4" id="KW-1185">Reference proteome</keyword>
<evidence type="ECO:0000256" key="2">
    <source>
        <dbReference type="ARBA" id="ARBA00023002"/>
    </source>
</evidence>
<evidence type="ECO:0000313" key="3">
    <source>
        <dbReference type="Ensembl" id="ENSEBUP00000024422.1"/>
    </source>
</evidence>
<sequence>MRFPRQAGRVAVITGATSGIGYQTAKILARLGAHVIVAANNHEEGTSVAATIAKETLNDEVDFMFLDLSSFASVRRFAADLVARELPVHVMVSNAGVMLNSTALYFGVLGKQLKHSSKYSN</sequence>
<evidence type="ECO:0000256" key="1">
    <source>
        <dbReference type="ARBA" id="ARBA00006484"/>
    </source>
</evidence>
<reference evidence="3" key="2">
    <citation type="submission" date="2025-09" db="UniProtKB">
        <authorList>
            <consortium name="Ensembl"/>
        </authorList>
    </citation>
    <scope>IDENTIFICATION</scope>
</reference>
<dbReference type="PANTHER" id="PTHR24320">
    <property type="entry name" value="RETINOL DEHYDROGENASE"/>
    <property type="match status" value="1"/>
</dbReference>
<accession>A0A8C4R2S4</accession>
<dbReference type="OMA" id="NMEVANE"/>
<dbReference type="Proteomes" id="UP000694388">
    <property type="component" value="Unplaced"/>
</dbReference>
<dbReference type="InterPro" id="IPR002347">
    <property type="entry name" value="SDR_fam"/>
</dbReference>